<accession>A0A9X1IRA6</accession>
<dbReference type="RefSeq" id="WP_214622816.1">
    <property type="nucleotide sequence ID" value="NZ_JAHGAW010000005.1"/>
</dbReference>
<sequence length="102" mass="10978">MSLALIDDLSAAAAHLRAAMQKADLSDIETAMIRFRTAMDAVQPLGAWRSNAELKARVKTVIAELDSSRMLACLLADLAGLKHAAFAAQNVDAPQALYRPTR</sequence>
<protein>
    <submittedName>
        <fullName evidence="1">Uncharacterized protein</fullName>
    </submittedName>
</protein>
<comment type="caution">
    <text evidence="1">The sequence shown here is derived from an EMBL/GenBank/DDBJ whole genome shotgun (WGS) entry which is preliminary data.</text>
</comment>
<evidence type="ECO:0000313" key="1">
    <source>
        <dbReference type="EMBL" id="MBT2187065.1"/>
    </source>
</evidence>
<evidence type="ECO:0000313" key="2">
    <source>
        <dbReference type="Proteomes" id="UP001138757"/>
    </source>
</evidence>
<organism evidence="1 2">
    <name type="scientific">Sphingobium nicotianae</name>
    <dbReference type="NCBI Taxonomy" id="2782607"/>
    <lineage>
        <taxon>Bacteria</taxon>
        <taxon>Pseudomonadati</taxon>
        <taxon>Pseudomonadota</taxon>
        <taxon>Alphaproteobacteria</taxon>
        <taxon>Sphingomonadales</taxon>
        <taxon>Sphingomonadaceae</taxon>
        <taxon>Sphingobium</taxon>
    </lineage>
</organism>
<name>A0A9X1IRA6_9SPHN</name>
<reference evidence="1" key="1">
    <citation type="submission" date="2021-05" db="EMBL/GenBank/DDBJ databases">
        <title>Genome of Sphingobium sp. strain.</title>
        <authorList>
            <person name="Fan R."/>
        </authorList>
    </citation>
    <scope>NUCLEOTIDE SEQUENCE</scope>
    <source>
        <strain evidence="1">H33</strain>
    </source>
</reference>
<dbReference type="EMBL" id="JAHGAW010000005">
    <property type="protein sequence ID" value="MBT2187065.1"/>
    <property type="molecule type" value="Genomic_DNA"/>
</dbReference>
<dbReference type="Proteomes" id="UP001138757">
    <property type="component" value="Unassembled WGS sequence"/>
</dbReference>
<dbReference type="AlphaFoldDB" id="A0A9X1IRA6"/>
<proteinExistence type="predicted"/>
<keyword evidence="2" id="KW-1185">Reference proteome</keyword>
<gene>
    <name evidence="1" type="ORF">KK488_08915</name>
</gene>